<dbReference type="SUPFAM" id="SSF51556">
    <property type="entry name" value="Metallo-dependent hydrolases"/>
    <property type="match status" value="1"/>
</dbReference>
<reference evidence="4" key="1">
    <citation type="submission" date="2016-10" db="EMBL/GenBank/DDBJ databases">
        <authorList>
            <person name="Varghese N."/>
            <person name="Submissions S."/>
        </authorList>
    </citation>
    <scope>NUCLEOTIDE SEQUENCE [LARGE SCALE GENOMIC DNA]</scope>
    <source>
        <strain evidence="4">IMMIB L-1606</strain>
    </source>
</reference>
<dbReference type="InterPro" id="IPR052350">
    <property type="entry name" value="Metallo-dep_Lactonases"/>
</dbReference>
<name>A0A1H1TME1_9MICC</name>
<dbReference type="PANTHER" id="PTHR43569:SF1">
    <property type="entry name" value="BLL3371 PROTEIN"/>
    <property type="match status" value="1"/>
</dbReference>
<dbReference type="OrthoDB" id="5450317at2"/>
<dbReference type="AlphaFoldDB" id="A0A1H1TME1"/>
<evidence type="ECO:0000256" key="1">
    <source>
        <dbReference type="ARBA" id="ARBA00038310"/>
    </source>
</evidence>
<dbReference type="PANTHER" id="PTHR43569">
    <property type="entry name" value="AMIDOHYDROLASE"/>
    <property type="match status" value="1"/>
</dbReference>
<accession>A0A1H1TME1</accession>
<dbReference type="GO" id="GO:0016787">
    <property type="term" value="F:hydrolase activity"/>
    <property type="evidence" value="ECO:0007669"/>
    <property type="project" value="UniProtKB-KW"/>
</dbReference>
<evidence type="ECO:0000313" key="4">
    <source>
        <dbReference type="Proteomes" id="UP000198751"/>
    </source>
</evidence>
<gene>
    <name evidence="3" type="ORF">SAMN04489743_0446</name>
</gene>
<keyword evidence="3" id="KW-0378">Hydrolase</keyword>
<comment type="similarity">
    <text evidence="1">Belongs to the metallo-dependent hydrolases superfamily.</text>
</comment>
<dbReference type="InterPro" id="IPR006680">
    <property type="entry name" value="Amidohydro-rel"/>
</dbReference>
<sequence>MLDFDIVDAHHHLCDYSRPYPWLQGPAEPFRYHGDDRPLRRNYLIEDYLDDARGLRLAGSVHIENGAADAIWEADWIQDVHDNSGLPSVQVAKASLAEAGVIPRLERLAAIPSVRGIRDILNWHPDPRYTHTSRPDLITDTQWLKGFSCLSALGLSFDLQVFPAQLDQAAQLAANHPDTTIILDHAGMPIHRDPASLRDWKAGMKHLAKQPNVVTKISALGTNDHSWTTASIRPIVLDTIDVFGPHRTMFGSNFPVDSLYSSFTALYAAFDEITSAMSDDERRHLFAETARKTYGIGPSAAPHKHEKRQ</sequence>
<proteinExistence type="inferred from homology"/>
<dbReference type="Proteomes" id="UP000198751">
    <property type="component" value="Chromosome I"/>
</dbReference>
<keyword evidence="4" id="KW-1185">Reference proteome</keyword>
<evidence type="ECO:0000313" key="3">
    <source>
        <dbReference type="EMBL" id="SDS61231.1"/>
    </source>
</evidence>
<feature type="domain" description="Amidohydrolase-related" evidence="2">
    <location>
        <begin position="7"/>
        <end position="296"/>
    </location>
</feature>
<dbReference type="Gene3D" id="3.20.20.140">
    <property type="entry name" value="Metal-dependent hydrolases"/>
    <property type="match status" value="1"/>
</dbReference>
<dbReference type="RefSeq" id="WP_157693415.1">
    <property type="nucleotide sequence ID" value="NZ_LT629779.1"/>
</dbReference>
<organism evidence="3 4">
    <name type="scientific">Pseudarthrobacter equi</name>
    <dbReference type="NCBI Taxonomy" id="728066"/>
    <lineage>
        <taxon>Bacteria</taxon>
        <taxon>Bacillati</taxon>
        <taxon>Actinomycetota</taxon>
        <taxon>Actinomycetes</taxon>
        <taxon>Micrococcales</taxon>
        <taxon>Micrococcaceae</taxon>
        <taxon>Pseudarthrobacter</taxon>
    </lineage>
</organism>
<evidence type="ECO:0000259" key="2">
    <source>
        <dbReference type="Pfam" id="PF04909"/>
    </source>
</evidence>
<dbReference type="EMBL" id="LT629779">
    <property type="protein sequence ID" value="SDS61231.1"/>
    <property type="molecule type" value="Genomic_DNA"/>
</dbReference>
<protein>
    <submittedName>
        <fullName evidence="3">Predicted metal-dependent hydrolase, TIM-barrel fold</fullName>
    </submittedName>
</protein>
<dbReference type="InterPro" id="IPR032466">
    <property type="entry name" value="Metal_Hydrolase"/>
</dbReference>
<dbReference type="Pfam" id="PF04909">
    <property type="entry name" value="Amidohydro_2"/>
    <property type="match status" value="1"/>
</dbReference>